<accession>A0A402XFL8</accession>
<dbReference type="Proteomes" id="UP000885414">
    <property type="component" value="Unassembled WGS sequence"/>
</dbReference>
<protein>
    <submittedName>
        <fullName evidence="2">DUF4116 domain-containing protein</fullName>
    </submittedName>
</protein>
<evidence type="ECO:0000259" key="1">
    <source>
        <dbReference type="Pfam" id="PF13475"/>
    </source>
</evidence>
<sequence length="671" mass="76025">MKTLTNKIIFTRQVQDTHNQTSKEQKKTNELASNISSVQNTSISLKEKFKLSNFPAVELSLTKNLKELLYIKNKGEINKEITVVKNVLDEKNIFTKSFQTNNLEDTAARVITEFMRKSISDNAYDYMFTSGTSWKDISEKYQEKGLELMRRISKENISNLRNELKSLDNDEKSFLDSILTVKLRATHASDANLVNENDILGIYSRKLLIKKDIPFTEVNSTRKDIKCLSNDDFVFFSLEPGEDFKKPSSRFGSSIYSIDINKPVFEQVSCISLYDQVTKEPPDPKKYIHGISREAARILQKKDPSICDFMFFGKEMRTGLGLYLLKRIRNIPHSDRQKILSMKSEHELNRVINGILRPEIKVPKYFFSKEYTAALFDGNGGFLDPKKTNNKEYMLDKVAKYYKVLAHASDNLKNDYDIALSAVNQNGTAIKLISDELKKNREIIMAAVKTSGMALRFADEKFKVDKGVVLAAVHQSGESLEFASKSLKKDRSIILTAVKTSGMSLRFADEKFKDDKGIVLSAVQQSGEALKFASKGLKNDKDVLLTAVQSSGQALTYVPKKFRDDKQLILIAVQKNGALLRYASDRLKDDEDIVNKAVQTHLTALLFCSNRLKDNMETVLLAVKHHGKALLYASKRLKDNDIIVSAAINNDKSADKYASERIKKTLLLNKL</sequence>
<dbReference type="InterPro" id="IPR025197">
    <property type="entry name" value="DUF4116"/>
</dbReference>
<dbReference type="AlphaFoldDB" id="A0A402XFL8"/>
<feature type="domain" description="DUF4116" evidence="1">
    <location>
        <begin position="465"/>
        <end position="513"/>
    </location>
</feature>
<evidence type="ECO:0000313" key="2">
    <source>
        <dbReference type="EMBL" id="MIV64168.1"/>
    </source>
</evidence>
<feature type="domain" description="DUF4116" evidence="1">
    <location>
        <begin position="615"/>
        <end position="663"/>
    </location>
</feature>
<reference evidence="2" key="1">
    <citation type="submission" date="2018-07" db="EMBL/GenBank/DDBJ databases">
        <authorList>
            <consortium name="GenomeTrakr network: Whole genome sequencing for foodborne pathogen traceback"/>
        </authorList>
    </citation>
    <scope>NUCLEOTIDE SEQUENCE [LARGE SCALE GENOMIC DNA]</scope>
    <source>
        <strain evidence="2">FDA00010322</strain>
    </source>
</reference>
<feature type="domain" description="DUF4116" evidence="1">
    <location>
        <begin position="515"/>
        <end position="563"/>
    </location>
</feature>
<gene>
    <name evidence="2" type="ORF">BA086_14000</name>
</gene>
<feature type="domain" description="DUF4116" evidence="1">
    <location>
        <begin position="417"/>
        <end position="463"/>
    </location>
</feature>
<proteinExistence type="predicted"/>
<name>A0A402XFL8_SALER</name>
<dbReference type="Pfam" id="PF13475">
    <property type="entry name" value="DUF4116"/>
    <property type="match status" value="5"/>
</dbReference>
<feature type="domain" description="DUF4116" evidence="1">
    <location>
        <begin position="565"/>
        <end position="613"/>
    </location>
</feature>
<dbReference type="EMBL" id="RSUZ01000014">
    <property type="protein sequence ID" value="MIV64168.1"/>
    <property type="molecule type" value="Genomic_DNA"/>
</dbReference>
<organism evidence="2">
    <name type="scientific">Salmonella enterica</name>
    <name type="common">Salmonella choleraesuis</name>
    <dbReference type="NCBI Taxonomy" id="28901"/>
    <lineage>
        <taxon>Bacteria</taxon>
        <taxon>Pseudomonadati</taxon>
        <taxon>Pseudomonadota</taxon>
        <taxon>Gammaproteobacteria</taxon>
        <taxon>Enterobacterales</taxon>
        <taxon>Enterobacteriaceae</taxon>
        <taxon>Salmonella</taxon>
    </lineage>
</organism>
<comment type="caution">
    <text evidence="2">The sequence shown here is derived from an EMBL/GenBank/DDBJ whole genome shotgun (WGS) entry which is preliminary data.</text>
</comment>